<dbReference type="GO" id="GO:0006355">
    <property type="term" value="P:regulation of DNA-templated transcription"/>
    <property type="evidence" value="ECO:0007669"/>
    <property type="project" value="InterPro"/>
</dbReference>
<accession>S4I4B5</accession>
<dbReference type="InterPro" id="IPR007337">
    <property type="entry name" value="RelB/DinJ"/>
</dbReference>
<dbReference type="AlphaFoldDB" id="S4I4B5"/>
<dbReference type="Pfam" id="PF04221">
    <property type="entry name" value="RelB"/>
    <property type="match status" value="1"/>
</dbReference>
<protein>
    <submittedName>
        <fullName evidence="4">Addiction module antitoxin, RelB/DinJ family</fullName>
    </submittedName>
</protein>
<dbReference type="GO" id="GO:0006351">
    <property type="term" value="P:DNA-templated transcription"/>
    <property type="evidence" value="ECO:0007669"/>
    <property type="project" value="TreeGrafter"/>
</dbReference>
<dbReference type="InterPro" id="IPR013321">
    <property type="entry name" value="Arc_rbn_hlx_hlx"/>
</dbReference>
<evidence type="ECO:0000313" key="4">
    <source>
        <dbReference type="EMBL" id="EPI49011.1"/>
    </source>
</evidence>
<keyword evidence="2" id="KW-1277">Toxin-antitoxin system</keyword>
<proteinExistence type="inferred from homology"/>
<dbReference type="PANTHER" id="PTHR38781">
    <property type="entry name" value="ANTITOXIN DINJ-RELATED"/>
    <property type="match status" value="1"/>
</dbReference>
<gene>
    <name evidence="4" type="ORF">HMPREF1581_00413</name>
</gene>
<dbReference type="Proteomes" id="UP000014521">
    <property type="component" value="Unassembled WGS sequence"/>
</dbReference>
<comment type="similarity">
    <text evidence="1">Belongs to the RelB/DinJ antitoxin family.</text>
</comment>
<evidence type="ECO:0000256" key="1">
    <source>
        <dbReference type="ARBA" id="ARBA00010562"/>
    </source>
</evidence>
<evidence type="ECO:0000256" key="2">
    <source>
        <dbReference type="ARBA" id="ARBA00022649"/>
    </source>
</evidence>
<dbReference type="PATRIC" id="fig|1261066.4.peg.392"/>
<name>S4I4B5_GARVA</name>
<dbReference type="Gene3D" id="1.10.1220.10">
    <property type="entry name" value="Met repressor-like"/>
    <property type="match status" value="1"/>
</dbReference>
<feature type="region of interest" description="Disordered" evidence="3">
    <location>
        <begin position="78"/>
        <end position="106"/>
    </location>
</feature>
<feature type="compositionally biased region" description="Basic and acidic residues" evidence="3">
    <location>
        <begin position="78"/>
        <end position="91"/>
    </location>
</feature>
<evidence type="ECO:0000313" key="5">
    <source>
        <dbReference type="Proteomes" id="UP000014521"/>
    </source>
</evidence>
<sequence>MCIKLSAILVSDSVKSKYTENTSQATVSFRTDSRVKEEAKKLFSSMGMDLSTAINVFLRQSIVDQAMPFLITRESRESVEARRQSEAHEGKSFNNTDELMQDLLDA</sequence>
<comment type="caution">
    <text evidence="4">The sequence shown here is derived from an EMBL/GenBank/DDBJ whole genome shotgun (WGS) entry which is preliminary data.</text>
</comment>
<organism evidence="4 5">
    <name type="scientific">Gardnerella vaginalis JCP8108</name>
    <dbReference type="NCBI Taxonomy" id="1261066"/>
    <lineage>
        <taxon>Bacteria</taxon>
        <taxon>Bacillati</taxon>
        <taxon>Actinomycetota</taxon>
        <taxon>Actinomycetes</taxon>
        <taxon>Bifidobacteriales</taxon>
        <taxon>Bifidobacteriaceae</taxon>
        <taxon>Gardnerella</taxon>
    </lineage>
</organism>
<reference evidence="4 5" key="1">
    <citation type="submission" date="2013-06" db="EMBL/GenBank/DDBJ databases">
        <authorList>
            <person name="Weinstock G."/>
            <person name="Sodergren E."/>
            <person name="Lobos E.A."/>
            <person name="Fulton L."/>
            <person name="Fulton R."/>
            <person name="Courtney L."/>
            <person name="Fronick C."/>
            <person name="O'Laughlin M."/>
            <person name="Godfrey J."/>
            <person name="Wilson R.M."/>
            <person name="Miner T."/>
            <person name="Farmer C."/>
            <person name="Delehaunty K."/>
            <person name="Cordes M."/>
            <person name="Minx P."/>
            <person name="Tomlinson C."/>
            <person name="Chen J."/>
            <person name="Wollam A."/>
            <person name="Pepin K.H."/>
            <person name="Bhonagiri V."/>
            <person name="Zhang X."/>
            <person name="Warren W."/>
            <person name="Mitreva M."/>
            <person name="Mardis E.R."/>
            <person name="Wilson R.K."/>
        </authorList>
    </citation>
    <scope>NUCLEOTIDE SEQUENCE [LARGE SCALE GENOMIC DNA]</scope>
    <source>
        <strain evidence="4 5">JCP8108</strain>
    </source>
</reference>
<evidence type="ECO:0000256" key="3">
    <source>
        <dbReference type="SAM" id="MobiDB-lite"/>
    </source>
</evidence>
<dbReference type="EMBL" id="ATJJ01000018">
    <property type="protein sequence ID" value="EPI49011.1"/>
    <property type="molecule type" value="Genomic_DNA"/>
</dbReference>
<dbReference type="PANTHER" id="PTHR38781:SF1">
    <property type="entry name" value="ANTITOXIN DINJ-RELATED"/>
    <property type="match status" value="1"/>
</dbReference>
<dbReference type="HOGENOM" id="CLU_154558_5_2_11"/>
<dbReference type="NCBIfam" id="TIGR02384">
    <property type="entry name" value="RelB_DinJ"/>
    <property type="match status" value="1"/>
</dbReference>